<dbReference type="PROSITE" id="PS50405">
    <property type="entry name" value="GST_CTER"/>
    <property type="match status" value="1"/>
</dbReference>
<sequence length="221" mass="26335">MFPVLYSFRRCPYAIRARYALSLLGVNVYLREVDLKRKPQALLSLGGRSSVPQLVDTEGNRYPESLDIIFWALSRVEHGLDIERIWPNESTKKNNMMAWVRYNDHIFKIWLDRYKYADRHPEYSQNYYYEKGEVFLKRLNQRLANKTYLFGENVSVADIAVFPFVRQFAGVDQKRFDESPYHHLKLWLARFLDSSLFKDIVMKKYSTWEIGQEEVVFPPSQ</sequence>
<name>A0A318UN22_9GAMM</name>
<reference evidence="3 4" key="1">
    <citation type="submission" date="2018-06" db="EMBL/GenBank/DDBJ databases">
        <title>Genomic Encyclopedia of Type Strains, Phase III (KMG-III): the genomes of soil and plant-associated and newly described type strains.</title>
        <authorList>
            <person name="Whitman W."/>
        </authorList>
    </citation>
    <scope>NUCLEOTIDE SEQUENCE [LARGE SCALE GENOMIC DNA]</scope>
    <source>
        <strain evidence="3 4">CECT 7730</strain>
    </source>
</reference>
<dbReference type="Gene3D" id="1.20.1050.10">
    <property type="match status" value="1"/>
</dbReference>
<dbReference type="Pfam" id="PF13417">
    <property type="entry name" value="GST_N_3"/>
    <property type="match status" value="1"/>
</dbReference>
<gene>
    <name evidence="3" type="ORF">DFP75_11611</name>
</gene>
<evidence type="ECO:0000313" key="4">
    <source>
        <dbReference type="Proteomes" id="UP000247551"/>
    </source>
</evidence>
<dbReference type="PROSITE" id="PS51354">
    <property type="entry name" value="GLUTAREDOXIN_2"/>
    <property type="match status" value="1"/>
</dbReference>
<dbReference type="CDD" id="cd03196">
    <property type="entry name" value="GST_C_5"/>
    <property type="match status" value="1"/>
</dbReference>
<evidence type="ECO:0000259" key="2">
    <source>
        <dbReference type="PROSITE" id="PS50405"/>
    </source>
</evidence>
<dbReference type="EMBL" id="QKLW01000016">
    <property type="protein sequence ID" value="PYF77812.1"/>
    <property type="molecule type" value="Genomic_DNA"/>
</dbReference>
<evidence type="ECO:0000259" key="1">
    <source>
        <dbReference type="PROSITE" id="PS50404"/>
    </source>
</evidence>
<dbReference type="PROSITE" id="PS50404">
    <property type="entry name" value="GST_NTER"/>
    <property type="match status" value="1"/>
</dbReference>
<dbReference type="SFLD" id="SFLDG00358">
    <property type="entry name" value="Main_(cytGST)"/>
    <property type="match status" value="1"/>
</dbReference>
<dbReference type="Gene3D" id="3.40.30.10">
    <property type="entry name" value="Glutaredoxin"/>
    <property type="match status" value="1"/>
</dbReference>
<dbReference type="AlphaFoldDB" id="A0A318UN22"/>
<organism evidence="3 4">
    <name type="scientific">Marinomonas alcarazii</name>
    <dbReference type="NCBI Taxonomy" id="491949"/>
    <lineage>
        <taxon>Bacteria</taxon>
        <taxon>Pseudomonadati</taxon>
        <taxon>Pseudomonadota</taxon>
        <taxon>Gammaproteobacteria</taxon>
        <taxon>Oceanospirillales</taxon>
        <taxon>Oceanospirillaceae</taxon>
        <taxon>Marinomonas</taxon>
    </lineage>
</organism>
<accession>A0A318UN22</accession>
<dbReference type="PANTHER" id="PTHR43968">
    <property type="match status" value="1"/>
</dbReference>
<dbReference type="InterPro" id="IPR010987">
    <property type="entry name" value="Glutathione-S-Trfase_C-like"/>
</dbReference>
<proteinExistence type="predicted"/>
<dbReference type="GO" id="GO:0016740">
    <property type="term" value="F:transferase activity"/>
    <property type="evidence" value="ECO:0007669"/>
    <property type="project" value="UniProtKB-KW"/>
</dbReference>
<dbReference type="InterPro" id="IPR036282">
    <property type="entry name" value="Glutathione-S-Trfase_C_sf"/>
</dbReference>
<keyword evidence="4" id="KW-1185">Reference proteome</keyword>
<feature type="domain" description="GST C-terminal" evidence="2">
    <location>
        <begin position="88"/>
        <end position="221"/>
    </location>
</feature>
<dbReference type="InterPro" id="IPR004045">
    <property type="entry name" value="Glutathione_S-Trfase_N"/>
</dbReference>
<feature type="domain" description="GST N-terminal" evidence="1">
    <location>
        <begin position="1"/>
        <end position="80"/>
    </location>
</feature>
<dbReference type="SUPFAM" id="SSF47616">
    <property type="entry name" value="GST C-terminal domain-like"/>
    <property type="match status" value="1"/>
</dbReference>
<dbReference type="Proteomes" id="UP000247551">
    <property type="component" value="Unassembled WGS sequence"/>
</dbReference>
<evidence type="ECO:0000313" key="3">
    <source>
        <dbReference type="EMBL" id="PYF77812.1"/>
    </source>
</evidence>
<dbReference type="InterPro" id="IPR036249">
    <property type="entry name" value="Thioredoxin-like_sf"/>
</dbReference>
<dbReference type="PANTHER" id="PTHR43968:SF6">
    <property type="entry name" value="GLUTATHIONE S-TRANSFERASE OMEGA"/>
    <property type="match status" value="1"/>
</dbReference>
<dbReference type="SFLD" id="SFLDS00019">
    <property type="entry name" value="Glutathione_Transferase_(cytos"/>
    <property type="match status" value="1"/>
</dbReference>
<keyword evidence="3" id="KW-0808">Transferase</keyword>
<protein>
    <submittedName>
        <fullName evidence="3">Glutathione S-transferase</fullName>
    </submittedName>
</protein>
<comment type="caution">
    <text evidence="3">The sequence shown here is derived from an EMBL/GenBank/DDBJ whole genome shotgun (WGS) entry which is preliminary data.</text>
</comment>
<dbReference type="SUPFAM" id="SSF52833">
    <property type="entry name" value="Thioredoxin-like"/>
    <property type="match status" value="1"/>
</dbReference>
<dbReference type="InterPro" id="IPR050983">
    <property type="entry name" value="GST_Omega/HSP26"/>
</dbReference>
<dbReference type="RefSeq" id="WP_110577460.1">
    <property type="nucleotide sequence ID" value="NZ_QKLW01000016.1"/>
</dbReference>
<dbReference type="InterPro" id="IPR040079">
    <property type="entry name" value="Glutathione_S-Trfase"/>
</dbReference>
<dbReference type="Pfam" id="PF13410">
    <property type="entry name" value="GST_C_2"/>
    <property type="match status" value="1"/>
</dbReference>
<dbReference type="GO" id="GO:0005737">
    <property type="term" value="C:cytoplasm"/>
    <property type="evidence" value="ECO:0007669"/>
    <property type="project" value="TreeGrafter"/>
</dbReference>